<keyword evidence="2" id="KW-0963">Cytoplasm</keyword>
<dbReference type="Proteomes" id="UP001259347">
    <property type="component" value="Unassembled WGS sequence"/>
</dbReference>
<dbReference type="SUPFAM" id="SSF55594">
    <property type="entry name" value="HPr-like"/>
    <property type="match status" value="1"/>
</dbReference>
<dbReference type="PANTHER" id="PTHR33705:SF2">
    <property type="entry name" value="PHOSPHOCARRIER PROTEIN NPR"/>
    <property type="match status" value="1"/>
</dbReference>
<sequence>MPSRRVVIRTAGGAHARPVAELARLALAHPGPVTLTGPDGARVDLRSVLAVMDLALLPGDEVELTADGAGADTLLEEMGRVLDG</sequence>
<dbReference type="RefSeq" id="WP_310017945.1">
    <property type="nucleotide sequence ID" value="NZ_JAVDUM010000003.1"/>
</dbReference>
<evidence type="ECO:0000313" key="5">
    <source>
        <dbReference type="EMBL" id="MDR6866280.1"/>
    </source>
</evidence>
<feature type="domain" description="HPr" evidence="4">
    <location>
        <begin position="1"/>
        <end position="84"/>
    </location>
</feature>
<dbReference type="Pfam" id="PF00381">
    <property type="entry name" value="PTS-HPr"/>
    <property type="match status" value="1"/>
</dbReference>
<evidence type="ECO:0000313" key="6">
    <source>
        <dbReference type="Proteomes" id="UP001259347"/>
    </source>
</evidence>
<comment type="caution">
    <text evidence="5">The sequence shown here is derived from an EMBL/GenBank/DDBJ whole genome shotgun (WGS) entry which is preliminary data.</text>
</comment>
<comment type="subcellular location">
    <subcellularLocation>
        <location evidence="1">Cytoplasm</location>
    </subcellularLocation>
</comment>
<keyword evidence="3" id="KW-0598">Phosphotransferase system</keyword>
<dbReference type="PRINTS" id="PR00107">
    <property type="entry name" value="PHOSPHOCPHPR"/>
</dbReference>
<accession>A0ABU1S9L1</accession>
<organism evidence="5 6">
    <name type="scientific">Microbacterium resistens</name>
    <dbReference type="NCBI Taxonomy" id="156977"/>
    <lineage>
        <taxon>Bacteria</taxon>
        <taxon>Bacillati</taxon>
        <taxon>Actinomycetota</taxon>
        <taxon>Actinomycetes</taxon>
        <taxon>Micrococcales</taxon>
        <taxon>Microbacteriaceae</taxon>
        <taxon>Microbacterium</taxon>
    </lineage>
</organism>
<proteinExistence type="predicted"/>
<dbReference type="InterPro" id="IPR050399">
    <property type="entry name" value="HPr"/>
</dbReference>
<evidence type="ECO:0000256" key="2">
    <source>
        <dbReference type="ARBA" id="ARBA00022490"/>
    </source>
</evidence>
<dbReference type="EMBL" id="JAVDUM010000003">
    <property type="protein sequence ID" value="MDR6866280.1"/>
    <property type="molecule type" value="Genomic_DNA"/>
</dbReference>
<dbReference type="InterPro" id="IPR035895">
    <property type="entry name" value="HPr-like_sf"/>
</dbReference>
<dbReference type="PANTHER" id="PTHR33705">
    <property type="entry name" value="PHOSPHOCARRIER PROTEIN HPR"/>
    <property type="match status" value="1"/>
</dbReference>
<gene>
    <name evidence="5" type="ORF">J2Y69_000872</name>
</gene>
<evidence type="ECO:0000256" key="1">
    <source>
        <dbReference type="ARBA" id="ARBA00004496"/>
    </source>
</evidence>
<name>A0ABU1S9L1_9MICO</name>
<dbReference type="Gene3D" id="3.30.1340.10">
    <property type="entry name" value="HPr-like"/>
    <property type="match status" value="1"/>
</dbReference>
<reference evidence="5 6" key="1">
    <citation type="submission" date="2023-07" db="EMBL/GenBank/DDBJ databases">
        <title>Sorghum-associated microbial communities from plants grown in Nebraska, USA.</title>
        <authorList>
            <person name="Schachtman D."/>
        </authorList>
    </citation>
    <scope>NUCLEOTIDE SEQUENCE [LARGE SCALE GENOMIC DNA]</scope>
    <source>
        <strain evidence="5 6">2980</strain>
    </source>
</reference>
<keyword evidence="6" id="KW-1185">Reference proteome</keyword>
<evidence type="ECO:0000256" key="3">
    <source>
        <dbReference type="ARBA" id="ARBA00022683"/>
    </source>
</evidence>
<dbReference type="InterPro" id="IPR000032">
    <property type="entry name" value="HPr-like"/>
</dbReference>
<evidence type="ECO:0000259" key="4">
    <source>
        <dbReference type="PROSITE" id="PS51350"/>
    </source>
</evidence>
<dbReference type="PROSITE" id="PS51350">
    <property type="entry name" value="PTS_HPR_DOM"/>
    <property type="match status" value="1"/>
</dbReference>
<dbReference type="NCBIfam" id="TIGR01003">
    <property type="entry name" value="PTS_HPr_family"/>
    <property type="match status" value="1"/>
</dbReference>
<protein>
    <submittedName>
        <fullName evidence="5">Phosphotransferase system HPr (HPr) family protein</fullName>
    </submittedName>
</protein>